<dbReference type="AlphaFoldDB" id="A0A0F9GHF9"/>
<proteinExistence type="predicted"/>
<dbReference type="EMBL" id="LAZR01020134">
    <property type="protein sequence ID" value="KKL89996.1"/>
    <property type="molecule type" value="Genomic_DNA"/>
</dbReference>
<comment type="caution">
    <text evidence="1">The sequence shown here is derived from an EMBL/GenBank/DDBJ whole genome shotgun (WGS) entry which is preliminary data.</text>
</comment>
<gene>
    <name evidence="1" type="ORF">LCGC14_1909150</name>
</gene>
<name>A0A0F9GHF9_9ZZZZ</name>
<sequence length="84" mass="9656">MSLIEAYHYLAEDIPLVDKDSTKGLKEPLCDWPSNQFIMSLSEKLDGVERREGTEMTIQTETLKILLEEIIMLRAGDESYCECK</sequence>
<reference evidence="1" key="1">
    <citation type="journal article" date="2015" name="Nature">
        <title>Complex archaea that bridge the gap between prokaryotes and eukaryotes.</title>
        <authorList>
            <person name="Spang A."/>
            <person name="Saw J.H."/>
            <person name="Jorgensen S.L."/>
            <person name="Zaremba-Niedzwiedzka K."/>
            <person name="Martijn J."/>
            <person name="Lind A.E."/>
            <person name="van Eijk R."/>
            <person name="Schleper C."/>
            <person name="Guy L."/>
            <person name="Ettema T.J."/>
        </authorList>
    </citation>
    <scope>NUCLEOTIDE SEQUENCE</scope>
</reference>
<accession>A0A0F9GHF9</accession>
<protein>
    <submittedName>
        <fullName evidence="1">Uncharacterized protein</fullName>
    </submittedName>
</protein>
<organism evidence="1">
    <name type="scientific">marine sediment metagenome</name>
    <dbReference type="NCBI Taxonomy" id="412755"/>
    <lineage>
        <taxon>unclassified sequences</taxon>
        <taxon>metagenomes</taxon>
        <taxon>ecological metagenomes</taxon>
    </lineage>
</organism>
<evidence type="ECO:0000313" key="1">
    <source>
        <dbReference type="EMBL" id="KKL89996.1"/>
    </source>
</evidence>